<dbReference type="Pfam" id="PF21787">
    <property type="entry name" value="TNP-like_RNaseH_N"/>
    <property type="match status" value="1"/>
</dbReference>
<dbReference type="EMBL" id="JAPWTJ010002674">
    <property type="protein sequence ID" value="KAJ8965086.1"/>
    <property type="molecule type" value="Genomic_DNA"/>
</dbReference>
<evidence type="ECO:0000256" key="4">
    <source>
        <dbReference type="ARBA" id="ARBA00023125"/>
    </source>
</evidence>
<evidence type="ECO:0000256" key="1">
    <source>
        <dbReference type="ARBA" id="ARBA00022723"/>
    </source>
</evidence>
<dbReference type="SUPFAM" id="SSF57716">
    <property type="entry name" value="Glucocorticoid receptor-like (DNA-binding domain)"/>
    <property type="match status" value="1"/>
</dbReference>
<name>A0ABQ9ITF2_9CUCU</name>
<dbReference type="InterPro" id="IPR038441">
    <property type="entry name" value="THAP_Znf_sf"/>
</dbReference>
<keyword evidence="3" id="KW-0862">Zinc</keyword>
<comment type="caution">
    <text evidence="7">The sequence shown here is derived from an EMBL/GenBank/DDBJ whole genome shotgun (WGS) entry which is preliminary data.</text>
</comment>
<dbReference type="PANTHER" id="PTHR47577:SF2">
    <property type="entry name" value="THAP DOMAIN CONTAINING 9"/>
    <property type="match status" value="1"/>
</dbReference>
<dbReference type="InterPro" id="IPR048365">
    <property type="entry name" value="TNP-like_RNaseH_N"/>
</dbReference>
<keyword evidence="2 5" id="KW-0863">Zinc-finger</keyword>
<dbReference type="SMART" id="SM00692">
    <property type="entry name" value="DM3"/>
    <property type="match status" value="1"/>
</dbReference>
<sequence>MPSSKYCLVCGFSKDEVEKMHRFPVNEAKSKVWQENMGIKHVPGIKLSNHVICSRHFSPNAYANLETMKLLRDAVPTLFSCRQDPIQERVIEMDVLSSTNTGESFVTNSPVPSCSGMQMRTPIAGCRSLFTDQEGEPVQSSSGMQQRATASRRSLFRGIQGVSRISVTPRKKRLMNLVKTKEAHIRNLKRICKKKRNDIKALTNIEENPAVRNIFDGMTNSTASFLISQLRCARRKPHGRRWTTEEKVIALAVLKKEPKMLQFIKKIPFHSGINEHLFQHIAKCISKDEDKYCALLFDEMDIKEHLQYDCQADRIIGFEELDGSGESKKLANKALVFMLQGLVRNWKQPIAYYFSNGACPAGSLKVCIESVLKACHQVAKVDVVATICDMGSTNVRTLKEMGSSMENPCIIIGTKKIFTMFDPPHLLKCTYSLFRKHNMLLSIDVAGESQQMEARFGDVVKAHKIDQSTPLVFRALHKVKAFHLVPQMKYAMKVNIAAQMMSHTVAAFLYTLLSRGELEQRTLATATFVKQVDELFDSFNGSKISPPDGKAVKCCITENSAHHEYWRKAFNIIRQWHFQRYTTTRKLRTNKPPSQTGWLTTINAIQGIWAYLHSRGVKSLRPRSLNQDPLENLFGGIRGGCGSGDNPTAAQFSGSLKTQILNGLTHQKIIGSNCEEDEHQLLSNLTEFLVISDQAEEEVIPTMTHLEQSQILNDNVADEIAKAVAVGATATLSVAYVSGFVAKKIFENLDCVACRSQMLSSSKDPHNLFISFKEWAEEEHLQYPSEALVVAIGHAVTVLERTLEDHCTKPSISVVVSEAISENVNFSALSCNEHENTVTKNIIRAVWKIGLPWWCKRKNQLNLQTRKDTRSKKRKVKKFQHV</sequence>
<dbReference type="InterPro" id="IPR048366">
    <property type="entry name" value="TNP-like_GBD"/>
</dbReference>
<evidence type="ECO:0000256" key="5">
    <source>
        <dbReference type="PROSITE-ProRule" id="PRU00309"/>
    </source>
</evidence>
<dbReference type="Pfam" id="PF05485">
    <property type="entry name" value="THAP"/>
    <property type="match status" value="1"/>
</dbReference>
<evidence type="ECO:0000256" key="3">
    <source>
        <dbReference type="ARBA" id="ARBA00022833"/>
    </source>
</evidence>
<protein>
    <recommendedName>
        <fullName evidence="6">THAP-type domain-containing protein</fullName>
    </recommendedName>
</protein>
<dbReference type="SMART" id="SM00980">
    <property type="entry name" value="THAP"/>
    <property type="match status" value="1"/>
</dbReference>
<feature type="domain" description="THAP-type" evidence="6">
    <location>
        <begin position="1"/>
        <end position="79"/>
    </location>
</feature>
<dbReference type="InterPro" id="IPR048367">
    <property type="entry name" value="TNP-like_RNaseH_C"/>
</dbReference>
<dbReference type="Proteomes" id="UP001162164">
    <property type="component" value="Unassembled WGS sequence"/>
</dbReference>
<keyword evidence="4 5" id="KW-0238">DNA-binding</keyword>
<gene>
    <name evidence="7" type="ORF">NQ317_016116</name>
</gene>
<dbReference type="Pfam" id="PF21789">
    <property type="entry name" value="TNP-like_RNaseH_C"/>
    <property type="match status" value="1"/>
</dbReference>
<organism evidence="7 8">
    <name type="scientific">Molorchus minor</name>
    <dbReference type="NCBI Taxonomy" id="1323400"/>
    <lineage>
        <taxon>Eukaryota</taxon>
        <taxon>Metazoa</taxon>
        <taxon>Ecdysozoa</taxon>
        <taxon>Arthropoda</taxon>
        <taxon>Hexapoda</taxon>
        <taxon>Insecta</taxon>
        <taxon>Pterygota</taxon>
        <taxon>Neoptera</taxon>
        <taxon>Endopterygota</taxon>
        <taxon>Coleoptera</taxon>
        <taxon>Polyphaga</taxon>
        <taxon>Cucujiformia</taxon>
        <taxon>Chrysomeloidea</taxon>
        <taxon>Cerambycidae</taxon>
        <taxon>Lamiinae</taxon>
        <taxon>Monochamini</taxon>
        <taxon>Molorchus</taxon>
    </lineage>
</organism>
<reference evidence="7" key="1">
    <citation type="journal article" date="2023" name="Insect Mol. Biol.">
        <title>Genome sequencing provides insights into the evolution of gene families encoding plant cell wall-degrading enzymes in longhorned beetles.</title>
        <authorList>
            <person name="Shin N.R."/>
            <person name="Okamura Y."/>
            <person name="Kirsch R."/>
            <person name="Pauchet Y."/>
        </authorList>
    </citation>
    <scope>NUCLEOTIDE SEQUENCE</scope>
    <source>
        <strain evidence="7">MMC_N1</strain>
    </source>
</reference>
<evidence type="ECO:0000313" key="8">
    <source>
        <dbReference type="Proteomes" id="UP001162164"/>
    </source>
</evidence>
<proteinExistence type="predicted"/>
<evidence type="ECO:0000313" key="7">
    <source>
        <dbReference type="EMBL" id="KAJ8965086.1"/>
    </source>
</evidence>
<evidence type="ECO:0000256" key="2">
    <source>
        <dbReference type="ARBA" id="ARBA00022771"/>
    </source>
</evidence>
<keyword evidence="8" id="KW-1185">Reference proteome</keyword>
<dbReference type="PANTHER" id="PTHR47577">
    <property type="entry name" value="THAP DOMAIN-CONTAINING PROTEIN 6"/>
    <property type="match status" value="1"/>
</dbReference>
<dbReference type="Pfam" id="PF21788">
    <property type="entry name" value="TNP-like_GBD"/>
    <property type="match status" value="1"/>
</dbReference>
<dbReference type="PROSITE" id="PS50950">
    <property type="entry name" value="ZF_THAP"/>
    <property type="match status" value="1"/>
</dbReference>
<dbReference type="Gene3D" id="6.20.210.20">
    <property type="entry name" value="THAP domain"/>
    <property type="match status" value="1"/>
</dbReference>
<accession>A0ABQ9ITF2</accession>
<dbReference type="InterPro" id="IPR006612">
    <property type="entry name" value="THAP_Znf"/>
</dbReference>
<evidence type="ECO:0000259" key="6">
    <source>
        <dbReference type="PROSITE" id="PS50950"/>
    </source>
</evidence>
<keyword evidence="1" id="KW-0479">Metal-binding</keyword>